<evidence type="ECO:0000313" key="4">
    <source>
        <dbReference type="Proteomes" id="UP000823890"/>
    </source>
</evidence>
<dbReference type="GO" id="GO:0016787">
    <property type="term" value="F:hydrolase activity"/>
    <property type="evidence" value="ECO:0007669"/>
    <property type="project" value="UniProtKB-KW"/>
</dbReference>
<dbReference type="InterPro" id="IPR008928">
    <property type="entry name" value="6-hairpin_glycosidase_sf"/>
</dbReference>
<feature type="domain" description="Glycosyl hydrolase family 78 alpha-rhamnosidase N-terminal" evidence="2">
    <location>
        <begin position="34"/>
        <end position="156"/>
    </location>
</feature>
<dbReference type="Pfam" id="PF17389">
    <property type="entry name" value="Bac_rhamnosid6H"/>
    <property type="match status" value="1"/>
</dbReference>
<dbReference type="InterPro" id="IPR049164">
    <property type="entry name" value="Glyco_hydro_78_N"/>
</dbReference>
<protein>
    <submittedName>
        <fullName evidence="3">Sugar hydrolase</fullName>
    </submittedName>
</protein>
<dbReference type="GO" id="GO:0005975">
    <property type="term" value="P:carbohydrate metabolic process"/>
    <property type="evidence" value="ECO:0007669"/>
    <property type="project" value="InterPro"/>
</dbReference>
<dbReference type="InterPro" id="IPR035396">
    <property type="entry name" value="Bac_rhamnosid6H"/>
</dbReference>
<organism evidence="3 4">
    <name type="scientific">Candidatus Mediterraneibacter faecipullorum</name>
    <dbReference type="NCBI Taxonomy" id="2838670"/>
    <lineage>
        <taxon>Bacteria</taxon>
        <taxon>Bacillati</taxon>
        <taxon>Bacillota</taxon>
        <taxon>Clostridia</taxon>
        <taxon>Lachnospirales</taxon>
        <taxon>Lachnospiraceae</taxon>
        <taxon>Mediterraneibacter</taxon>
    </lineage>
</organism>
<name>A0A9D2NQ35_9FIRM</name>
<dbReference type="Gene3D" id="1.50.10.10">
    <property type="match status" value="1"/>
</dbReference>
<dbReference type="PANTHER" id="PTHR34987:SF4">
    <property type="entry name" value="ALPHA-L-RHAMNOSIDASE C-TERMINAL DOMAIN-CONTAINING PROTEIN"/>
    <property type="match status" value="1"/>
</dbReference>
<dbReference type="Proteomes" id="UP000823890">
    <property type="component" value="Unassembled WGS sequence"/>
</dbReference>
<evidence type="ECO:0000313" key="3">
    <source>
        <dbReference type="EMBL" id="HJC35240.1"/>
    </source>
</evidence>
<proteinExistence type="predicted"/>
<sequence>MAAVCILDEFEVHKNEKFLKTAERLKPGLHEKLVRPQNLRVLDKKQFKRNDQVVLDFGDHQVGYVTLGLSSAGSHQDAPAYIYLRFAERIEELGADPAEYDGWISKSWIQEEYIHVDILPAELSLPRRYAFRYLEIKVIDVSMKFSVVVDDVYVKAVSSVCQDDISPLKMEDPLLRKVDHVAIRTLQNCMQDVFEDGPKRDRRLWLGDFRLQARANYVTFKNYDLVKRCLYLFGGMTFNEGKISACLFTEPQPEPDDTYLFDFALLYGSALLDYYEETKDEETLRELYPMAVRQIEIGLDYLDEDNVIPDRSDEFWCFVDWGEGLNKQAASLAILIYAIRYGIRLAKYMGDTERIGQLARKEEELKKSAVEHFWDEKRQLFVSGSERQISWVTQVWMILARVFPKEKNRELILRTINVNPRIQMVTPYMYHHYIDALIRSDEKEWALGEIRKYWGEMVHDGADTFWEVYNPYNKYESPYGSVMMNSFCHAWSCTPTYFLRKFYEEA</sequence>
<accession>A0A9D2NQ35</accession>
<dbReference type="InterPro" id="IPR012341">
    <property type="entry name" value="6hp_glycosidase-like_sf"/>
</dbReference>
<dbReference type="AlphaFoldDB" id="A0A9D2NQ35"/>
<gene>
    <name evidence="3" type="ORF">H9758_11745</name>
</gene>
<dbReference type="Pfam" id="PF21104">
    <property type="entry name" value="Glyco_hydro_78_N"/>
    <property type="match status" value="1"/>
</dbReference>
<evidence type="ECO:0000259" key="1">
    <source>
        <dbReference type="Pfam" id="PF17389"/>
    </source>
</evidence>
<comment type="caution">
    <text evidence="3">The sequence shown here is derived from an EMBL/GenBank/DDBJ whole genome shotgun (WGS) entry which is preliminary data.</text>
</comment>
<feature type="domain" description="Alpha-L-rhamnosidase six-hairpin glycosidase" evidence="1">
    <location>
        <begin position="166"/>
        <end position="499"/>
    </location>
</feature>
<evidence type="ECO:0000259" key="2">
    <source>
        <dbReference type="Pfam" id="PF21104"/>
    </source>
</evidence>
<reference evidence="3" key="1">
    <citation type="journal article" date="2021" name="PeerJ">
        <title>Extensive microbial diversity within the chicken gut microbiome revealed by metagenomics and culture.</title>
        <authorList>
            <person name="Gilroy R."/>
            <person name="Ravi A."/>
            <person name="Getino M."/>
            <person name="Pursley I."/>
            <person name="Horton D.L."/>
            <person name="Alikhan N.F."/>
            <person name="Baker D."/>
            <person name="Gharbi K."/>
            <person name="Hall N."/>
            <person name="Watson M."/>
            <person name="Adriaenssens E.M."/>
            <person name="Foster-Nyarko E."/>
            <person name="Jarju S."/>
            <person name="Secka A."/>
            <person name="Antonio M."/>
            <person name="Oren A."/>
            <person name="Chaudhuri R.R."/>
            <person name="La Ragione R."/>
            <person name="Hildebrand F."/>
            <person name="Pallen M.J."/>
        </authorList>
    </citation>
    <scope>NUCLEOTIDE SEQUENCE</scope>
    <source>
        <strain evidence="3">ChiW19-954</strain>
    </source>
</reference>
<dbReference type="SUPFAM" id="SSF48208">
    <property type="entry name" value="Six-hairpin glycosidases"/>
    <property type="match status" value="1"/>
</dbReference>
<reference evidence="3" key="2">
    <citation type="submission" date="2021-04" db="EMBL/GenBank/DDBJ databases">
        <authorList>
            <person name="Gilroy R."/>
        </authorList>
    </citation>
    <scope>NUCLEOTIDE SEQUENCE</scope>
    <source>
        <strain evidence="3">ChiW19-954</strain>
    </source>
</reference>
<dbReference type="EMBL" id="DWWO01000141">
    <property type="protein sequence ID" value="HJC35240.1"/>
    <property type="molecule type" value="Genomic_DNA"/>
</dbReference>
<keyword evidence="3" id="KW-0378">Hydrolase</keyword>
<dbReference type="PANTHER" id="PTHR34987">
    <property type="entry name" value="C, PUTATIVE (AFU_ORTHOLOGUE AFUA_3G02880)-RELATED"/>
    <property type="match status" value="1"/>
</dbReference>